<name>A0A0B6YE74_9EUPU</name>
<dbReference type="InterPro" id="IPR052311">
    <property type="entry name" value="MMS22L-TONSL_complex_comp"/>
</dbReference>
<dbReference type="EMBL" id="HACG01007584">
    <property type="protein sequence ID" value="CEK54449.1"/>
    <property type="molecule type" value="Transcribed_RNA"/>
</dbReference>
<keyword evidence="3" id="KW-0539">Nucleus</keyword>
<evidence type="ECO:0000256" key="1">
    <source>
        <dbReference type="ARBA" id="ARBA00004123"/>
    </source>
</evidence>
<gene>
    <name evidence="4" type="primary">ORF22832</name>
</gene>
<comment type="subcellular location">
    <subcellularLocation>
        <location evidence="1">Nucleus</location>
    </subcellularLocation>
</comment>
<sequence length="83" mass="9718">YNKELKERKDNSEQACRTFLNIAELKELKGSTYPTICKIYMSAFESARKAKHTKLQIQTLKSLTVLQQTCKQTIHLEETKRKL</sequence>
<keyword evidence="2" id="KW-0677">Repeat</keyword>
<feature type="non-terminal residue" evidence="4">
    <location>
        <position position="83"/>
    </location>
</feature>
<dbReference type="GO" id="GO:0000724">
    <property type="term" value="P:double-strand break repair via homologous recombination"/>
    <property type="evidence" value="ECO:0007669"/>
    <property type="project" value="TreeGrafter"/>
</dbReference>
<evidence type="ECO:0000256" key="3">
    <source>
        <dbReference type="ARBA" id="ARBA00023242"/>
    </source>
</evidence>
<reference evidence="4" key="1">
    <citation type="submission" date="2014-12" db="EMBL/GenBank/DDBJ databases">
        <title>Insight into the proteome of Arion vulgaris.</title>
        <authorList>
            <person name="Aradska J."/>
            <person name="Bulat T."/>
            <person name="Smidak R."/>
            <person name="Sarate P."/>
            <person name="Gangsoo J."/>
            <person name="Sialana F."/>
            <person name="Bilban M."/>
            <person name="Lubec G."/>
        </authorList>
    </citation>
    <scope>NUCLEOTIDE SEQUENCE</scope>
    <source>
        <tissue evidence="4">Skin</tissue>
    </source>
</reference>
<dbReference type="PANTHER" id="PTHR46358">
    <property type="entry name" value="TONSOKU-LIKE PROTEIN"/>
    <property type="match status" value="1"/>
</dbReference>
<protein>
    <submittedName>
        <fullName evidence="4">Uncharacterized protein</fullName>
    </submittedName>
</protein>
<dbReference type="AlphaFoldDB" id="A0A0B6YE74"/>
<proteinExistence type="predicted"/>
<feature type="non-terminal residue" evidence="4">
    <location>
        <position position="1"/>
    </location>
</feature>
<evidence type="ECO:0000256" key="2">
    <source>
        <dbReference type="ARBA" id="ARBA00022737"/>
    </source>
</evidence>
<dbReference type="PANTHER" id="PTHR46358:SF1">
    <property type="entry name" value="TONSOKU-LIKE PROTEIN"/>
    <property type="match status" value="1"/>
</dbReference>
<dbReference type="GO" id="GO:0031297">
    <property type="term" value="P:replication fork processing"/>
    <property type="evidence" value="ECO:0007669"/>
    <property type="project" value="TreeGrafter"/>
</dbReference>
<evidence type="ECO:0000313" key="4">
    <source>
        <dbReference type="EMBL" id="CEK54449.1"/>
    </source>
</evidence>
<organism evidence="4">
    <name type="scientific">Arion vulgaris</name>
    <dbReference type="NCBI Taxonomy" id="1028688"/>
    <lineage>
        <taxon>Eukaryota</taxon>
        <taxon>Metazoa</taxon>
        <taxon>Spiralia</taxon>
        <taxon>Lophotrochozoa</taxon>
        <taxon>Mollusca</taxon>
        <taxon>Gastropoda</taxon>
        <taxon>Heterobranchia</taxon>
        <taxon>Euthyneura</taxon>
        <taxon>Panpulmonata</taxon>
        <taxon>Eupulmonata</taxon>
        <taxon>Stylommatophora</taxon>
        <taxon>Helicina</taxon>
        <taxon>Arionoidea</taxon>
        <taxon>Arionidae</taxon>
        <taxon>Arion</taxon>
    </lineage>
</organism>
<dbReference type="GO" id="GO:0043596">
    <property type="term" value="C:nuclear replication fork"/>
    <property type="evidence" value="ECO:0007669"/>
    <property type="project" value="TreeGrafter"/>
</dbReference>
<accession>A0A0B6YE74</accession>